<organism evidence="1 2">
    <name type="scientific">Saccharomyces cerevisiae x Saccharomyces kudriavzevii (strain VIN7)</name>
    <name type="common">Yeast</name>
    <dbReference type="NCBI Taxonomy" id="1095631"/>
    <lineage>
        <taxon>Eukaryota</taxon>
        <taxon>Fungi</taxon>
        <taxon>Dikarya</taxon>
        <taxon>Ascomycota</taxon>
        <taxon>Saccharomycotina</taxon>
        <taxon>Saccharomycetes</taxon>
        <taxon>Saccharomycetales</taxon>
        <taxon>Saccharomycetaceae</taxon>
        <taxon>Saccharomyces</taxon>
    </lineage>
</organism>
<sequence>MKNKKFPIGNTVKFNFSSYKIRLIKWCKSEKAFHEVCWMGWGRLPAFHRTFKLEWTVPQPKMCFSSVYSHAAMTENQSPAVFLNQLDNRNRAIKFLSAVTKSAACVYAFFLCSEISYLGNFSRKAVKFFHSMHSNASSRDKITVLTIFNRRWCSSFGIALIML</sequence>
<accession>H0GTU5</accession>
<reference evidence="1 2" key="1">
    <citation type="journal article" date="2012" name="FEMS Yeast Res.">
        <title>The genome sequence of the wine yeast VIN7 reveals an allotriploid hybrid genome with Saccharomyces cerevisiae and Saccharomyces kudriavzevii origins.</title>
        <authorList>
            <person name="Borneman A.R."/>
            <person name="Desany B.A."/>
            <person name="Riches D."/>
            <person name="Affourtit J.P."/>
            <person name="Forgan A.H."/>
            <person name="Pretorius I.S."/>
            <person name="Egholm M."/>
            <person name="Chambers P.J."/>
        </authorList>
    </citation>
    <scope>NUCLEOTIDE SEQUENCE [LARGE SCALE GENOMIC DNA]</scope>
    <source>
        <strain evidence="1 2">VIN7</strain>
    </source>
</reference>
<protein>
    <submittedName>
        <fullName evidence="1">Mei4p</fullName>
    </submittedName>
</protein>
<name>H0GTU5_SACCK</name>
<dbReference type="Proteomes" id="UP000009009">
    <property type="component" value="Unassembled WGS sequence"/>
</dbReference>
<proteinExistence type="predicted"/>
<evidence type="ECO:0000313" key="1">
    <source>
        <dbReference type="EMBL" id="EHN02718.1"/>
    </source>
</evidence>
<comment type="caution">
    <text evidence="1">The sequence shown here is derived from an EMBL/GenBank/DDBJ whole genome shotgun (WGS) entry which is preliminary data.</text>
</comment>
<dbReference type="AlphaFoldDB" id="H0GTU5"/>
<gene>
    <name evidence="1" type="ORF">VIN7_6690</name>
</gene>
<dbReference type="EMBL" id="AGVY01000192">
    <property type="protein sequence ID" value="EHN02718.1"/>
    <property type="molecule type" value="Genomic_DNA"/>
</dbReference>
<dbReference type="HOGENOM" id="CLU_1628028_0_0_1"/>
<evidence type="ECO:0000313" key="2">
    <source>
        <dbReference type="Proteomes" id="UP000009009"/>
    </source>
</evidence>
<keyword evidence="2" id="KW-1185">Reference proteome</keyword>